<keyword evidence="10" id="KW-1185">Reference proteome</keyword>
<dbReference type="OrthoDB" id="9761531at2"/>
<dbReference type="PANTHER" id="PTHR30619">
    <property type="entry name" value="DNA INTERNALIZATION/COMPETENCE PROTEIN COMEC/REC2"/>
    <property type="match status" value="1"/>
</dbReference>
<sequence length="746" mass="80290">MTATGAVVLCLAYVLGLLVTKVPLGGYGVLALGVGLAFVIKHFWRTAPKSWVWLVAGLLGLFASLYCQFRLPQPAATEISRLIPPANAPKQEWVVVGEVDSVPQLTRSQKAQFWLTVKQVNAVSGEVQYVDDKAPTGNLYVTVPLLQATGLYPGQLVKVTGALYLPQPATNPGGFDFQAYLRQEDCFAGMRGQQTEVVEARSRWGWWQIRQTVVRSQMRWLGSPAGALVSAMVLGSRGVDLPYDLKDQFTRAGLAHALAASGFQSSLILGVVLALTRRFSSKVQFLSGSASLLIFVGLTGIQPAVLRAAIMGFGGLTALVLERKVKPLGALLVTGVLLLLFNPLWISNLGFQLSFLATMGLMVTVPPLTKQLDWMPSAIAPLFAVPIAAYLWTLPLQLIAFGVLSPYSVPVNLLTTPLISILSIGGMASALAALLWSPAGSAVAWLLMYPTQALMLVVDGFSQLPGNAYAVGTIPVLTAIALYGLLFLTWLQPWWRKQWWLAVLLAIGLVALPAWQAKAALFRVTLLATAQPILVVQEAGRTTLINSGDASTAGFAVLPFLQKAGVNEISWAIAVDPPSKRPSGWGKVAERLPIKRLSSVNEDAVRGTSLTVKPTPLTIGQTAQLGSTQLKLLSTTPLIAALQLHSQTWTWLGTLSAQQVPLLKPSLLSETQVLLWSGQRLEPDVIQALRPQVAIAASHLHPQTEAQLKQLGTQLYVIDRDGALQWTPTDGFKTNLESKENSPSTL</sequence>
<evidence type="ECO:0000313" key="9">
    <source>
        <dbReference type="EMBL" id="PSB27009.1"/>
    </source>
</evidence>
<feature type="transmembrane region" description="Helical" evidence="6">
    <location>
        <begin position="328"/>
        <end position="345"/>
    </location>
</feature>
<gene>
    <name evidence="9" type="ORF">C7B82_17790</name>
</gene>
<evidence type="ECO:0000313" key="10">
    <source>
        <dbReference type="Proteomes" id="UP000239576"/>
    </source>
</evidence>
<reference evidence="10" key="1">
    <citation type="submission" date="2018-02" db="EMBL/GenBank/DDBJ databases">
        <authorList>
            <person name="Moore K."/>
            <person name="Momper L."/>
        </authorList>
    </citation>
    <scope>NUCLEOTIDE SEQUENCE [LARGE SCALE GENOMIC DNA]</scope>
    <source>
        <strain evidence="10">ULC18</strain>
    </source>
</reference>
<feature type="transmembrane region" description="Helical" evidence="6">
    <location>
        <begin position="51"/>
        <end position="71"/>
    </location>
</feature>
<feature type="transmembrane region" description="Helical" evidence="6">
    <location>
        <begin position="304"/>
        <end position="321"/>
    </location>
</feature>
<feature type="transmembrane region" description="Helical" evidence="6">
    <location>
        <begin position="498"/>
        <end position="515"/>
    </location>
</feature>
<feature type="transmembrane region" description="Helical" evidence="6">
    <location>
        <begin position="254"/>
        <end position="276"/>
    </location>
</feature>
<evidence type="ECO:0000256" key="1">
    <source>
        <dbReference type="ARBA" id="ARBA00004651"/>
    </source>
</evidence>
<evidence type="ECO:0000256" key="6">
    <source>
        <dbReference type="SAM" id="Phobius"/>
    </source>
</evidence>
<feature type="domain" description="ComEC/Rec2-related protein" evidence="7">
    <location>
        <begin position="232"/>
        <end position="495"/>
    </location>
</feature>
<evidence type="ECO:0000259" key="7">
    <source>
        <dbReference type="Pfam" id="PF03772"/>
    </source>
</evidence>
<evidence type="ECO:0000259" key="8">
    <source>
        <dbReference type="Pfam" id="PF13567"/>
    </source>
</evidence>
<evidence type="ECO:0000256" key="2">
    <source>
        <dbReference type="ARBA" id="ARBA00022475"/>
    </source>
</evidence>
<dbReference type="GO" id="GO:0005886">
    <property type="term" value="C:plasma membrane"/>
    <property type="evidence" value="ECO:0007669"/>
    <property type="project" value="UniProtKB-SubCell"/>
</dbReference>
<feature type="transmembrane region" description="Helical" evidence="6">
    <location>
        <begin position="468"/>
        <end position="491"/>
    </location>
</feature>
<keyword evidence="4 6" id="KW-1133">Transmembrane helix</keyword>
<feature type="transmembrane region" description="Helical" evidence="6">
    <location>
        <begin position="26"/>
        <end position="44"/>
    </location>
</feature>
<dbReference type="Proteomes" id="UP000239576">
    <property type="component" value="Unassembled WGS sequence"/>
</dbReference>
<evidence type="ECO:0000256" key="3">
    <source>
        <dbReference type="ARBA" id="ARBA00022692"/>
    </source>
</evidence>
<feature type="transmembrane region" description="Helical" evidence="6">
    <location>
        <begin position="381"/>
        <end position="404"/>
    </location>
</feature>
<organism evidence="9 10">
    <name type="scientific">Stenomitos frigidus ULC18</name>
    <dbReference type="NCBI Taxonomy" id="2107698"/>
    <lineage>
        <taxon>Bacteria</taxon>
        <taxon>Bacillati</taxon>
        <taxon>Cyanobacteriota</taxon>
        <taxon>Cyanophyceae</taxon>
        <taxon>Leptolyngbyales</taxon>
        <taxon>Leptolyngbyaceae</taxon>
        <taxon>Stenomitos</taxon>
    </lineage>
</organism>
<comment type="caution">
    <text evidence="9">The sequence shown here is derived from an EMBL/GenBank/DDBJ whole genome shotgun (WGS) entry which is preliminary data.</text>
</comment>
<keyword evidence="3 6" id="KW-0812">Transmembrane</keyword>
<feature type="domain" description="DUF4131" evidence="8">
    <location>
        <begin position="28"/>
        <end position="197"/>
    </location>
</feature>
<proteinExistence type="predicted"/>
<dbReference type="InterPro" id="IPR052159">
    <property type="entry name" value="Competence_DNA_uptake"/>
</dbReference>
<feature type="transmembrane region" description="Helical" evidence="6">
    <location>
        <begin position="283"/>
        <end position="298"/>
    </location>
</feature>
<dbReference type="Pfam" id="PF03772">
    <property type="entry name" value="Competence"/>
    <property type="match status" value="1"/>
</dbReference>
<dbReference type="InterPro" id="IPR004477">
    <property type="entry name" value="ComEC_N"/>
</dbReference>
<reference evidence="9 10" key="2">
    <citation type="submission" date="2018-03" db="EMBL/GenBank/DDBJ databases">
        <title>The ancient ancestry and fast evolution of plastids.</title>
        <authorList>
            <person name="Moore K.R."/>
            <person name="Magnabosco C."/>
            <person name="Momper L."/>
            <person name="Gold D.A."/>
            <person name="Bosak T."/>
            <person name="Fournier G.P."/>
        </authorList>
    </citation>
    <scope>NUCLEOTIDE SEQUENCE [LARGE SCALE GENOMIC DNA]</scope>
    <source>
        <strain evidence="9 10">ULC18</strain>
    </source>
</reference>
<keyword evidence="2" id="KW-1003">Cell membrane</keyword>
<dbReference type="NCBIfam" id="TIGR00360">
    <property type="entry name" value="ComEC_N-term"/>
    <property type="match status" value="1"/>
</dbReference>
<dbReference type="PANTHER" id="PTHR30619:SF1">
    <property type="entry name" value="RECOMBINATION PROTEIN 2"/>
    <property type="match status" value="1"/>
</dbReference>
<name>A0A2T1E2P0_9CYAN</name>
<keyword evidence="5 6" id="KW-0472">Membrane</keyword>
<dbReference type="AlphaFoldDB" id="A0A2T1E2P0"/>
<evidence type="ECO:0000256" key="4">
    <source>
        <dbReference type="ARBA" id="ARBA00022989"/>
    </source>
</evidence>
<dbReference type="EMBL" id="PVWK01000098">
    <property type="protein sequence ID" value="PSB27009.1"/>
    <property type="molecule type" value="Genomic_DNA"/>
</dbReference>
<feature type="transmembrane region" description="Helical" evidence="6">
    <location>
        <begin position="416"/>
        <end position="436"/>
    </location>
</feature>
<dbReference type="Pfam" id="PF13567">
    <property type="entry name" value="DUF4131"/>
    <property type="match status" value="1"/>
</dbReference>
<accession>A0A2T1E2P0</accession>
<protein>
    <submittedName>
        <fullName evidence="9">Competence protein</fullName>
    </submittedName>
</protein>
<dbReference type="InterPro" id="IPR025405">
    <property type="entry name" value="DUF4131"/>
</dbReference>
<comment type="subcellular location">
    <subcellularLocation>
        <location evidence="1">Cell membrane</location>
        <topology evidence="1">Multi-pass membrane protein</topology>
    </subcellularLocation>
</comment>
<evidence type="ECO:0000256" key="5">
    <source>
        <dbReference type="ARBA" id="ARBA00023136"/>
    </source>
</evidence>